<comment type="subcellular location">
    <subcellularLocation>
        <location evidence="1">Membrane</location>
        <topology evidence="1">Single-pass membrane protein</topology>
    </subcellularLocation>
</comment>
<dbReference type="PANTHER" id="PTHR34478:SF2">
    <property type="entry name" value="MEMBRANE PROTEIN"/>
    <property type="match status" value="1"/>
</dbReference>
<keyword evidence="4" id="KW-1133">Transmembrane helix</keyword>
<evidence type="ECO:0000256" key="1">
    <source>
        <dbReference type="ARBA" id="ARBA00004167"/>
    </source>
</evidence>
<organism evidence="6 7">
    <name type="scientific">Sporosarcina jeotgali</name>
    <dbReference type="NCBI Taxonomy" id="3020056"/>
    <lineage>
        <taxon>Bacteria</taxon>
        <taxon>Bacillati</taxon>
        <taxon>Bacillota</taxon>
        <taxon>Bacilli</taxon>
        <taxon>Bacillales</taxon>
        <taxon>Caryophanaceae</taxon>
        <taxon>Sporosarcina</taxon>
    </lineage>
</organism>
<evidence type="ECO:0000256" key="3">
    <source>
        <dbReference type="ARBA" id="ARBA00022692"/>
    </source>
</evidence>
<reference evidence="6 7" key="1">
    <citation type="submission" date="2023-01" db="EMBL/GenBank/DDBJ databases">
        <title>Sporosarcina sp. nov., isolated from Korean tranditional fermented seafood 'Jeotgal'.</title>
        <authorList>
            <person name="Yang A.-I."/>
        </authorList>
    </citation>
    <scope>NUCLEOTIDE SEQUENCE [LARGE SCALE GENOMIC DNA]</scope>
    <source>
        <strain evidence="6 7">B2O-1</strain>
    </source>
</reference>
<dbReference type="SUPFAM" id="SSF140478">
    <property type="entry name" value="LemA-like"/>
    <property type="match status" value="1"/>
</dbReference>
<evidence type="ECO:0000256" key="5">
    <source>
        <dbReference type="ARBA" id="ARBA00023136"/>
    </source>
</evidence>
<dbReference type="Proteomes" id="UP001303532">
    <property type="component" value="Chromosome"/>
</dbReference>
<keyword evidence="7" id="KW-1185">Reference proteome</keyword>
<dbReference type="RefSeq" id="WP_323691182.1">
    <property type="nucleotide sequence ID" value="NZ_CP116341.1"/>
</dbReference>
<comment type="similarity">
    <text evidence="2">Belongs to the LemA family.</text>
</comment>
<dbReference type="EMBL" id="CP116341">
    <property type="protein sequence ID" value="WOV83487.1"/>
    <property type="molecule type" value="Genomic_DNA"/>
</dbReference>
<gene>
    <name evidence="6" type="ORF">PGH26_11315</name>
</gene>
<dbReference type="InterPro" id="IPR023353">
    <property type="entry name" value="LemA-like_dom_sf"/>
</dbReference>
<protein>
    <submittedName>
        <fullName evidence="6">LemA family protein</fullName>
    </submittedName>
</protein>
<evidence type="ECO:0000313" key="7">
    <source>
        <dbReference type="Proteomes" id="UP001303532"/>
    </source>
</evidence>
<evidence type="ECO:0000256" key="2">
    <source>
        <dbReference type="ARBA" id="ARBA00008854"/>
    </source>
</evidence>
<accession>A0ABZ0KVX0</accession>
<evidence type="ECO:0000256" key="4">
    <source>
        <dbReference type="ARBA" id="ARBA00022989"/>
    </source>
</evidence>
<dbReference type="InterPro" id="IPR007156">
    <property type="entry name" value="MamQ_LemA"/>
</dbReference>
<keyword evidence="3" id="KW-0812">Transmembrane</keyword>
<dbReference type="PANTHER" id="PTHR34478">
    <property type="entry name" value="PROTEIN LEMA"/>
    <property type="match status" value="1"/>
</dbReference>
<evidence type="ECO:0000313" key="6">
    <source>
        <dbReference type="EMBL" id="WOV83487.1"/>
    </source>
</evidence>
<dbReference type="Gene3D" id="1.20.1440.20">
    <property type="entry name" value="LemA-like domain"/>
    <property type="match status" value="1"/>
</dbReference>
<name>A0ABZ0KVX0_9BACL</name>
<proteinExistence type="inferred from homology"/>
<dbReference type="Pfam" id="PF04011">
    <property type="entry name" value="LemA"/>
    <property type="match status" value="1"/>
</dbReference>
<keyword evidence="5" id="KW-0472">Membrane</keyword>
<sequence>MKKLLLPLGIIVAIIVIAIAIFSGSYNKFVTAEENVDQAYSQIETQLQRRVDLIPNLVNTVKGFAKQEKEVIGQVTEARSKLAGANGPEDQAAADSELSGALSRLLVVVENYPELKSNENYRQLMDELAGTENRLAVARKDYNDEVASYNKQVKRFPGKLVASMFGFDEKEYFKAEAGAESAPDVDFGADE</sequence>